<keyword evidence="4" id="KW-0812">Transmembrane</keyword>
<dbReference type="PROSITE" id="PS51444">
    <property type="entry name" value="FH2"/>
    <property type="match status" value="1"/>
</dbReference>
<feature type="domain" description="FH2" evidence="5">
    <location>
        <begin position="473"/>
        <end position="924"/>
    </location>
</feature>
<accession>A0A9J6APK0</accession>
<evidence type="ECO:0000256" key="3">
    <source>
        <dbReference type="SAM" id="MobiDB-lite"/>
    </source>
</evidence>
<comment type="similarity">
    <text evidence="1">Belongs to the formin-like family. Class-I subfamily.</text>
</comment>
<organism evidence="6 7">
    <name type="scientific">Solanum commersonii</name>
    <name type="common">Commerson's wild potato</name>
    <name type="synonym">Commerson's nightshade</name>
    <dbReference type="NCBI Taxonomy" id="4109"/>
    <lineage>
        <taxon>Eukaryota</taxon>
        <taxon>Viridiplantae</taxon>
        <taxon>Streptophyta</taxon>
        <taxon>Embryophyta</taxon>
        <taxon>Tracheophyta</taxon>
        <taxon>Spermatophyta</taxon>
        <taxon>Magnoliopsida</taxon>
        <taxon>eudicotyledons</taxon>
        <taxon>Gunneridae</taxon>
        <taxon>Pentapetalae</taxon>
        <taxon>asterids</taxon>
        <taxon>lamiids</taxon>
        <taxon>Solanales</taxon>
        <taxon>Solanaceae</taxon>
        <taxon>Solanoideae</taxon>
        <taxon>Solaneae</taxon>
        <taxon>Solanum</taxon>
    </lineage>
</organism>
<feature type="region of interest" description="Disordered" evidence="3">
    <location>
        <begin position="408"/>
        <end position="476"/>
    </location>
</feature>
<dbReference type="InterPro" id="IPR042201">
    <property type="entry name" value="FH2_Formin_sf"/>
</dbReference>
<dbReference type="GO" id="GO:0051015">
    <property type="term" value="F:actin filament binding"/>
    <property type="evidence" value="ECO:0007669"/>
    <property type="project" value="InterPro"/>
</dbReference>
<dbReference type="EMBL" id="JACXVP010000002">
    <property type="protein sequence ID" value="KAG5626090.1"/>
    <property type="molecule type" value="Genomic_DNA"/>
</dbReference>
<evidence type="ECO:0000256" key="2">
    <source>
        <dbReference type="RuleBase" id="RU361260"/>
    </source>
</evidence>
<proteinExistence type="inferred from homology"/>
<reference evidence="6 7" key="1">
    <citation type="submission" date="2020-09" db="EMBL/GenBank/DDBJ databases">
        <title>De no assembly of potato wild relative species, Solanum commersonii.</title>
        <authorList>
            <person name="Cho K."/>
        </authorList>
    </citation>
    <scope>NUCLEOTIDE SEQUENCE [LARGE SCALE GENOMIC DNA]</scope>
    <source>
        <strain evidence="6">LZ3.2</strain>
        <tissue evidence="6">Leaf</tissue>
    </source>
</reference>
<dbReference type="Proteomes" id="UP000824120">
    <property type="component" value="Chromosome 2"/>
</dbReference>
<feature type="region of interest" description="Disordered" evidence="3">
    <location>
        <begin position="368"/>
        <end position="392"/>
    </location>
</feature>
<sequence length="924" mass="102575">MGHHGFRILLHFLFIITFILVSFCCTHILVRDVSLNAAKYLNSIHGFKELHYMVRNGDGNESPIGKIYGGKQILIVEKFRTLLGLRRFSPRNGDFAYFAVSPSPSPSPSIAPEAPAPSPVPQVHRHPHPHPHSHHHPSHRVRVKRRGRSTGRVLTAVLVSAGISTVLCAIALFWGCKKFKKQRKKSTRSVSLFSSEAGSVCRSRYGSSQNSVKKVTSDPGPDLFYLDSLEVALESSESICLNKSSVIEKIDSNENIANNTLSEKDEQEEEISVSMPDDDNCSGVGEIVCVYESADSMKCDINDCNSSSGDKIVPEEVHSSDDEEIFHSLCNSRSSSNRLSNVSAVSLIDTSEIMPQDELKTLTCSVSSSIHLSTPPPPPPLPTFPTQSPCRPTFSSVKMKSKVLSHASLQIESSTRNSDSSLENDLFQSPPNQAKPAGGIPPPPCPPPFASGSTSLSKGPPPPPSLPFQQLALGKDGSPLPKLKPLHWDKVRAAPDRSTVWDKLRPSSFEFDEEMIESLFGYNLHNSMKIDEGKSKTPSPSKHVLEPKRLQNISILSKALGVTVEQVSEALIKELCQLICTLFYFLMELIRLSVIVSYNIFLIGNGLFLPQLEALAKMVPTKEEEDKLSSYKGDINELGSAEKFVMAMLKVPFAFLRIEAMLYRETFDDEVNLLKKSFSMLEEACKELRSSRLFLKLLEAVLKTGNRMNIGTIRGGARAFKLDALLKLSDVKGTDGKTTLLHFVVQEIIRSEGLKVSQSIMGKIDGRRKIKTIADREEDYKRMGLDLVSGLGTELFNVKKTATMDLDVIATSVSDLSEEMNKIKALVTNDLSPFENNGNFVHSMTTFLNYAERNLKELQEDENRVLLRVKEVTEYFHGNVSKDESNPLRIFVIVRDFLNMLDHVCKELRSSKTPNSPNPLAPFR</sequence>
<evidence type="ECO:0000259" key="5">
    <source>
        <dbReference type="PROSITE" id="PS51444"/>
    </source>
</evidence>
<dbReference type="SUPFAM" id="SSF101447">
    <property type="entry name" value="Formin homology 2 domain (FH2 domain)"/>
    <property type="match status" value="1"/>
</dbReference>
<dbReference type="InterPro" id="IPR027643">
    <property type="entry name" value="Formin-like_plant"/>
</dbReference>
<gene>
    <name evidence="6" type="ORF">H5410_011308</name>
</gene>
<feature type="compositionally biased region" description="Polar residues" evidence="3">
    <location>
        <begin position="408"/>
        <end position="432"/>
    </location>
</feature>
<feature type="compositionally biased region" description="Pro residues" evidence="3">
    <location>
        <begin position="374"/>
        <end position="383"/>
    </location>
</feature>
<feature type="compositionally biased region" description="Basic residues" evidence="3">
    <location>
        <begin position="123"/>
        <end position="146"/>
    </location>
</feature>
<dbReference type="InterPro" id="IPR015425">
    <property type="entry name" value="FH2_Formin"/>
</dbReference>
<dbReference type="SMART" id="SM00498">
    <property type="entry name" value="FH2"/>
    <property type="match status" value="1"/>
</dbReference>
<dbReference type="PANTHER" id="PTHR23213:SF177">
    <property type="entry name" value="FORMIN-LIKE PROTEIN 11"/>
    <property type="match status" value="1"/>
</dbReference>
<feature type="region of interest" description="Disordered" evidence="3">
    <location>
        <begin position="107"/>
        <end position="146"/>
    </location>
</feature>
<keyword evidence="7" id="KW-1185">Reference proteome</keyword>
<evidence type="ECO:0000313" key="6">
    <source>
        <dbReference type="EMBL" id="KAG5626090.1"/>
    </source>
</evidence>
<evidence type="ECO:0000256" key="1">
    <source>
        <dbReference type="ARBA" id="ARBA00025793"/>
    </source>
</evidence>
<feature type="transmembrane region" description="Helical" evidence="4">
    <location>
        <begin position="153"/>
        <end position="175"/>
    </location>
</feature>
<protein>
    <recommendedName>
        <fullName evidence="2">Formin-like protein</fullName>
    </recommendedName>
</protein>
<dbReference type="GO" id="GO:0045010">
    <property type="term" value="P:actin nucleation"/>
    <property type="evidence" value="ECO:0007669"/>
    <property type="project" value="InterPro"/>
</dbReference>
<feature type="transmembrane region" description="Helical" evidence="4">
    <location>
        <begin position="6"/>
        <end position="30"/>
    </location>
</feature>
<evidence type="ECO:0000256" key="4">
    <source>
        <dbReference type="SAM" id="Phobius"/>
    </source>
</evidence>
<keyword evidence="4" id="KW-0472">Membrane</keyword>
<dbReference type="PANTHER" id="PTHR23213">
    <property type="entry name" value="FORMIN-RELATED"/>
    <property type="match status" value="1"/>
</dbReference>
<feature type="compositionally biased region" description="Pro residues" evidence="3">
    <location>
        <begin position="107"/>
        <end position="120"/>
    </location>
</feature>
<dbReference type="Gene3D" id="1.20.58.2220">
    <property type="entry name" value="Formin, FH2 domain"/>
    <property type="match status" value="1"/>
</dbReference>
<evidence type="ECO:0000313" key="7">
    <source>
        <dbReference type="Proteomes" id="UP000824120"/>
    </source>
</evidence>
<keyword evidence="4" id="KW-1133">Transmembrane helix</keyword>
<comment type="caution">
    <text evidence="6">The sequence shown here is derived from an EMBL/GenBank/DDBJ whole genome shotgun (WGS) entry which is preliminary data.</text>
</comment>
<dbReference type="AlphaFoldDB" id="A0A9J6APK0"/>
<dbReference type="Pfam" id="PF02181">
    <property type="entry name" value="FH2"/>
    <property type="match status" value="1"/>
</dbReference>
<feature type="compositionally biased region" description="Pro residues" evidence="3">
    <location>
        <begin position="439"/>
        <end position="449"/>
    </location>
</feature>
<dbReference type="OrthoDB" id="1668162at2759"/>
<name>A0A9J6APK0_SOLCO</name>